<keyword evidence="4" id="KW-1185">Reference proteome</keyword>
<dbReference type="PANTHER" id="PTHR35335">
    <property type="entry name" value="UPF0716 PROTEIN FXSA"/>
    <property type="match status" value="1"/>
</dbReference>
<evidence type="ECO:0000256" key="1">
    <source>
        <dbReference type="SAM" id="MobiDB-lite"/>
    </source>
</evidence>
<dbReference type="Pfam" id="PF04186">
    <property type="entry name" value="FxsA"/>
    <property type="match status" value="1"/>
</dbReference>
<proteinExistence type="predicted"/>
<gene>
    <name evidence="3" type="primary">fxsA</name>
    <name evidence="3" type="ORF">GCM10011332_11030</name>
</gene>
<feature type="transmembrane region" description="Helical" evidence="2">
    <location>
        <begin position="29"/>
        <end position="47"/>
    </location>
</feature>
<name>A0A917BXZ1_9PROT</name>
<feature type="region of interest" description="Disordered" evidence="1">
    <location>
        <begin position="126"/>
        <end position="169"/>
    </location>
</feature>
<dbReference type="InterPro" id="IPR007313">
    <property type="entry name" value="FxsA"/>
</dbReference>
<dbReference type="GO" id="GO:0016020">
    <property type="term" value="C:membrane"/>
    <property type="evidence" value="ECO:0007669"/>
    <property type="project" value="InterPro"/>
</dbReference>
<sequence>MGFIVLLVFIIVPIIEISVFIQVGDWIGLWPTISIVILTAIAGTALLRQQGLSTLMKAQQSLNEGRMPTSELFDGACLLVAGALLLTPGFVTDAIGFLLFLPPFRTFLRSKAGSIIKNSRNIHIVGGDMGPHHPEGNSPPHKSENSTVIDADFEEVDPNPDSPWSDKKD</sequence>
<feature type="transmembrane region" description="Helical" evidence="2">
    <location>
        <begin position="5"/>
        <end position="23"/>
    </location>
</feature>
<evidence type="ECO:0000313" key="4">
    <source>
        <dbReference type="Proteomes" id="UP000632498"/>
    </source>
</evidence>
<keyword evidence="2" id="KW-0472">Membrane</keyword>
<dbReference type="EMBL" id="BMHV01000006">
    <property type="protein sequence ID" value="GGF59206.1"/>
    <property type="molecule type" value="Genomic_DNA"/>
</dbReference>
<dbReference type="Proteomes" id="UP000632498">
    <property type="component" value="Unassembled WGS sequence"/>
</dbReference>
<comment type="caution">
    <text evidence="3">The sequence shown here is derived from an EMBL/GenBank/DDBJ whole genome shotgun (WGS) entry which is preliminary data.</text>
</comment>
<dbReference type="RefSeq" id="WP_188662574.1">
    <property type="nucleotide sequence ID" value="NZ_BMHV01000006.1"/>
</dbReference>
<dbReference type="AlphaFoldDB" id="A0A917BXZ1"/>
<evidence type="ECO:0000313" key="3">
    <source>
        <dbReference type="EMBL" id="GGF59206.1"/>
    </source>
</evidence>
<keyword evidence="2" id="KW-0812">Transmembrane</keyword>
<protein>
    <submittedName>
        <fullName evidence="3">Membrane protein FxsA</fullName>
    </submittedName>
</protein>
<reference evidence="3" key="2">
    <citation type="submission" date="2020-09" db="EMBL/GenBank/DDBJ databases">
        <authorList>
            <person name="Sun Q."/>
            <person name="Zhou Y."/>
        </authorList>
    </citation>
    <scope>NUCLEOTIDE SEQUENCE</scope>
    <source>
        <strain evidence="3">CGMCC 1.15254</strain>
    </source>
</reference>
<reference evidence="3" key="1">
    <citation type="journal article" date="2014" name="Int. J. Syst. Evol. Microbiol.">
        <title>Complete genome sequence of Corynebacterium casei LMG S-19264T (=DSM 44701T), isolated from a smear-ripened cheese.</title>
        <authorList>
            <consortium name="US DOE Joint Genome Institute (JGI-PGF)"/>
            <person name="Walter F."/>
            <person name="Albersmeier A."/>
            <person name="Kalinowski J."/>
            <person name="Ruckert C."/>
        </authorList>
    </citation>
    <scope>NUCLEOTIDE SEQUENCE</scope>
    <source>
        <strain evidence="3">CGMCC 1.15254</strain>
    </source>
</reference>
<evidence type="ECO:0000256" key="2">
    <source>
        <dbReference type="SAM" id="Phobius"/>
    </source>
</evidence>
<dbReference type="NCBIfam" id="NF008528">
    <property type="entry name" value="PRK11463.1-2"/>
    <property type="match status" value="1"/>
</dbReference>
<organism evidence="3 4">
    <name type="scientific">Terasakiella brassicae</name>
    <dbReference type="NCBI Taxonomy" id="1634917"/>
    <lineage>
        <taxon>Bacteria</taxon>
        <taxon>Pseudomonadati</taxon>
        <taxon>Pseudomonadota</taxon>
        <taxon>Alphaproteobacteria</taxon>
        <taxon>Rhodospirillales</taxon>
        <taxon>Terasakiellaceae</taxon>
        <taxon>Terasakiella</taxon>
    </lineage>
</organism>
<keyword evidence="2" id="KW-1133">Transmembrane helix</keyword>
<accession>A0A917BXZ1</accession>
<feature type="transmembrane region" description="Helical" evidence="2">
    <location>
        <begin position="76"/>
        <end position="101"/>
    </location>
</feature>
<dbReference type="PANTHER" id="PTHR35335:SF1">
    <property type="entry name" value="UPF0716 PROTEIN FXSA"/>
    <property type="match status" value="1"/>
</dbReference>